<dbReference type="InterPro" id="IPR023214">
    <property type="entry name" value="HAD_sf"/>
</dbReference>
<reference evidence="1 2" key="1">
    <citation type="submission" date="2016-10" db="EMBL/GenBank/DDBJ databases">
        <title>Description of Gloeomargarita lithophora gen. nov., sp. nov., a thylakoid-bearing basal-branching cyanobacterium with intracellular carbonates, and proposal for Gloeomargaritales ord. nov.</title>
        <authorList>
            <person name="Moreira D."/>
            <person name="Tavera R."/>
            <person name="Benzerara K."/>
            <person name="Skouri-Panet F."/>
            <person name="Couradeau E."/>
            <person name="Gerard E."/>
            <person name="Loussert C."/>
            <person name="Novelo E."/>
            <person name="Zivanovic Y."/>
            <person name="Lopez-Garcia P."/>
        </authorList>
    </citation>
    <scope>NUCLEOTIDE SEQUENCE [LARGE SCALE GENOMIC DNA]</scope>
    <source>
        <strain evidence="1 2">D10</strain>
    </source>
</reference>
<dbReference type="CDD" id="cd07516">
    <property type="entry name" value="HAD_Pase"/>
    <property type="match status" value="1"/>
</dbReference>
<dbReference type="SFLD" id="SFLDG01140">
    <property type="entry name" value="C2.B:_Phosphomannomutase_and_P"/>
    <property type="match status" value="1"/>
</dbReference>
<dbReference type="EMBL" id="CP017675">
    <property type="protein sequence ID" value="APB34288.1"/>
    <property type="molecule type" value="Genomic_DNA"/>
</dbReference>
<dbReference type="PANTHER" id="PTHR10000">
    <property type="entry name" value="PHOSPHOSERINE PHOSPHATASE"/>
    <property type="match status" value="1"/>
</dbReference>
<dbReference type="STRING" id="1188229.GlitD10_1962"/>
<accession>A0A1J0AEE8</accession>
<dbReference type="InterPro" id="IPR000150">
    <property type="entry name" value="Cof"/>
</dbReference>
<dbReference type="Proteomes" id="UP000180235">
    <property type="component" value="Chromosome"/>
</dbReference>
<dbReference type="SUPFAM" id="SSF56784">
    <property type="entry name" value="HAD-like"/>
    <property type="match status" value="1"/>
</dbReference>
<dbReference type="AlphaFoldDB" id="A0A1J0AEE8"/>
<dbReference type="GO" id="GO:0000287">
    <property type="term" value="F:magnesium ion binding"/>
    <property type="evidence" value="ECO:0007669"/>
    <property type="project" value="TreeGrafter"/>
</dbReference>
<dbReference type="NCBIfam" id="TIGR00099">
    <property type="entry name" value="Cof-subfamily"/>
    <property type="match status" value="1"/>
</dbReference>
<organism evidence="1 2">
    <name type="scientific">Gloeomargarita lithophora Alchichica-D10</name>
    <dbReference type="NCBI Taxonomy" id="1188229"/>
    <lineage>
        <taxon>Bacteria</taxon>
        <taxon>Bacillati</taxon>
        <taxon>Cyanobacteriota</taxon>
        <taxon>Cyanophyceae</taxon>
        <taxon>Gloeomargaritales</taxon>
        <taxon>Gloeomargaritaceae</taxon>
        <taxon>Gloeomargarita</taxon>
    </lineage>
</organism>
<dbReference type="Pfam" id="PF08282">
    <property type="entry name" value="Hydrolase_3"/>
    <property type="match status" value="1"/>
</dbReference>
<sequence>MPIPDVRLLVLDLDGTVVGDDNRITSAVKSAVQTVRQRGIKVAIATGRMYRSALRFHRELALTLPLMSYQGAWIQDPHTGVQHRHWPVDPQRALELLDYFEQADLSPHLSIHFYLNDQLYVQEMRPDTDHYAQRTLIEPILVDDLRLTLAQMDVAPTKVLAVSEDPEIVERMLNTLQKRYKKSELYLTRSAPIYFEAANPQVNKGVAVQYLAEELLGITPDQVVAIGDNYNDLEMLQYAGVGIAMGNAPLAVQKQADWVAPTVEEDGVVTAIKTWVLAG</sequence>
<dbReference type="SFLD" id="SFLDS00003">
    <property type="entry name" value="Haloacid_Dehalogenase"/>
    <property type="match status" value="1"/>
</dbReference>
<keyword evidence="2" id="KW-1185">Reference proteome</keyword>
<dbReference type="KEGG" id="glt:GlitD10_1962"/>
<dbReference type="GO" id="GO:0016791">
    <property type="term" value="F:phosphatase activity"/>
    <property type="evidence" value="ECO:0007669"/>
    <property type="project" value="TreeGrafter"/>
</dbReference>
<dbReference type="InterPro" id="IPR006379">
    <property type="entry name" value="HAD-SF_hydro_IIB"/>
</dbReference>
<dbReference type="Gene3D" id="3.40.50.1000">
    <property type="entry name" value="HAD superfamily/HAD-like"/>
    <property type="match status" value="1"/>
</dbReference>
<protein>
    <submittedName>
        <fullName evidence="1">Haloacid dehalogenase-like hydrolase, putative</fullName>
    </submittedName>
</protein>
<proteinExistence type="predicted"/>
<keyword evidence="1" id="KW-0378">Hydrolase</keyword>
<gene>
    <name evidence="1" type="ORF">GlitD10_1962</name>
</gene>
<dbReference type="GO" id="GO:0005829">
    <property type="term" value="C:cytosol"/>
    <property type="evidence" value="ECO:0007669"/>
    <property type="project" value="TreeGrafter"/>
</dbReference>
<evidence type="ECO:0000313" key="1">
    <source>
        <dbReference type="EMBL" id="APB34288.1"/>
    </source>
</evidence>
<name>A0A1J0AEE8_9CYAN</name>
<dbReference type="Gene3D" id="3.30.1240.10">
    <property type="match status" value="1"/>
</dbReference>
<dbReference type="PROSITE" id="PS01229">
    <property type="entry name" value="COF_2"/>
    <property type="match status" value="1"/>
</dbReference>
<dbReference type="PANTHER" id="PTHR10000:SF8">
    <property type="entry name" value="HAD SUPERFAMILY HYDROLASE-LIKE, TYPE 3"/>
    <property type="match status" value="1"/>
</dbReference>
<dbReference type="OrthoDB" id="9781413at2"/>
<dbReference type="RefSeq" id="WP_071454750.1">
    <property type="nucleotide sequence ID" value="NZ_CP017675.1"/>
</dbReference>
<dbReference type="InterPro" id="IPR036412">
    <property type="entry name" value="HAD-like_sf"/>
</dbReference>
<dbReference type="NCBIfam" id="TIGR01484">
    <property type="entry name" value="HAD-SF-IIB"/>
    <property type="match status" value="1"/>
</dbReference>
<evidence type="ECO:0000313" key="2">
    <source>
        <dbReference type="Proteomes" id="UP000180235"/>
    </source>
</evidence>